<dbReference type="Pfam" id="PF00501">
    <property type="entry name" value="AMP-binding"/>
    <property type="match status" value="1"/>
</dbReference>
<dbReference type="PROSITE" id="PS00455">
    <property type="entry name" value="AMP_BINDING"/>
    <property type="match status" value="1"/>
</dbReference>
<dbReference type="InterPro" id="IPR050237">
    <property type="entry name" value="ATP-dep_AMP-bd_enzyme"/>
</dbReference>
<sequence length="897" mass="98585">MAKTSRQTAGGRKTDSLRTLVSSLPLHGGRTAIAAVQGENVVSISYADLGEQAQALAFALKAEGLSAGDHVLLFGPNSIDWAVVRLALGYLGAITVALDDLSSDAELDVLIPDSEASAAFVADAHVSRVEAVLHGKELSFPLYRLDGGRERQDAPPHWQELQGSADSELPPVNPDDPQMLVYTSGTTGTPKSFYLSHANLLHNIHALLEQQVVTPRDRVLLPLPLHHVYPLTIGLLTALSGGSTLVLPEGVSGQQILTALRVGRVSAVVGVPKLYAALYSGIRSRVESAGLPARLLFRLLFVLSYAMRRYAGLRLGRFLFRGLHRRLAPNLWLLASGGARFEPGLIWNLEALGWDTRSGWGLAETSSILTNNGGGRDKKIGTEGRVLTGMELRVADPDAQRIGELQARGPALFRGYRNNEAVNAEAFTEDGWFRTGDLGHVDRKGFVTIHGRVKEMIVLGGGKNVFPEEIEKVYAEHPAIEEIAVLEQNDALVALVVPNQTEIGRGNNLQIEQVIRIALSEQGQALATYQRPTGFAISRSALPRTRLGKYQRFKLPELYRQAKAGTAVRSEEELDEADQALLNSPPAGEIFSYIKARYADRPVDLDSSLQLDLGIDSLEWVTLALELERRFGFALPYEEATQINSLRELLQKSLEEASGSGMGDVQREMIAPLSEEEARWLEPRRTYERVLGATFYAIDWLLMRGIFRLTVRGEEHLPPVGQKPTIYIANHVSDLDPLALAPALGYRRLSHAWWSGDQGRLFDSGAGRLLARATRIFPVDERRPTSALSFALEVLDRGESVIWFPESWRSPDGELQKFLPGIGHLVLNAPAQVQVVPARLAGTFEALPRTRRWPRPKALRVTFGTPIAKDRLAQAETPAEMAELLRGEMAILPKKRR</sequence>
<dbReference type="RefSeq" id="WP_382422263.1">
    <property type="nucleotide sequence ID" value="NZ_JBHSCW010000004.1"/>
</dbReference>
<dbReference type="InterPro" id="IPR042099">
    <property type="entry name" value="ANL_N_sf"/>
</dbReference>
<feature type="region of interest" description="Disordered" evidence="1">
    <location>
        <begin position="151"/>
        <end position="170"/>
    </location>
</feature>
<dbReference type="InterPro" id="IPR000873">
    <property type="entry name" value="AMP-dep_synth/lig_dom"/>
</dbReference>
<dbReference type="Pfam" id="PF00550">
    <property type="entry name" value="PP-binding"/>
    <property type="match status" value="1"/>
</dbReference>
<dbReference type="PROSITE" id="PS50075">
    <property type="entry name" value="CARRIER"/>
    <property type="match status" value="1"/>
</dbReference>
<name>A0ABV8UM85_9PROT</name>
<dbReference type="CDD" id="cd07989">
    <property type="entry name" value="LPLAT_AGPAT-like"/>
    <property type="match status" value="1"/>
</dbReference>
<dbReference type="InterPro" id="IPR036736">
    <property type="entry name" value="ACP-like_sf"/>
</dbReference>
<comment type="caution">
    <text evidence="3">The sequence shown here is derived from an EMBL/GenBank/DDBJ whole genome shotgun (WGS) entry which is preliminary data.</text>
</comment>
<dbReference type="InterPro" id="IPR020845">
    <property type="entry name" value="AMP-binding_CS"/>
</dbReference>
<dbReference type="InterPro" id="IPR002123">
    <property type="entry name" value="Plipid/glycerol_acylTrfase"/>
</dbReference>
<dbReference type="EMBL" id="JBHSCW010000004">
    <property type="protein sequence ID" value="MFC4351918.1"/>
    <property type="molecule type" value="Genomic_DNA"/>
</dbReference>
<dbReference type="Pfam" id="PF13193">
    <property type="entry name" value="AMP-binding_C"/>
    <property type="match status" value="1"/>
</dbReference>
<dbReference type="InterPro" id="IPR025110">
    <property type="entry name" value="AMP-bd_C"/>
</dbReference>
<gene>
    <name evidence="3" type="ORF">ACFOW6_10230</name>
</gene>
<dbReference type="InterPro" id="IPR045851">
    <property type="entry name" value="AMP-bd_C_sf"/>
</dbReference>
<dbReference type="SMART" id="SM00563">
    <property type="entry name" value="PlsC"/>
    <property type="match status" value="1"/>
</dbReference>
<accession>A0ABV8UM85</accession>
<dbReference type="Gene3D" id="1.10.1200.10">
    <property type="entry name" value="ACP-like"/>
    <property type="match status" value="1"/>
</dbReference>
<keyword evidence="4" id="KW-1185">Reference proteome</keyword>
<organism evidence="3 4">
    <name type="scientific">Fodinicurvata halophila</name>
    <dbReference type="NCBI Taxonomy" id="1419723"/>
    <lineage>
        <taxon>Bacteria</taxon>
        <taxon>Pseudomonadati</taxon>
        <taxon>Pseudomonadota</taxon>
        <taxon>Alphaproteobacteria</taxon>
        <taxon>Rhodospirillales</taxon>
        <taxon>Rhodovibrionaceae</taxon>
        <taxon>Fodinicurvata</taxon>
    </lineage>
</organism>
<feature type="domain" description="Carrier" evidence="2">
    <location>
        <begin position="568"/>
        <end position="657"/>
    </location>
</feature>
<dbReference type="PANTHER" id="PTHR43767">
    <property type="entry name" value="LONG-CHAIN-FATTY-ACID--COA LIGASE"/>
    <property type="match status" value="1"/>
</dbReference>
<reference evidence="4" key="1">
    <citation type="journal article" date="2019" name="Int. J. Syst. Evol. Microbiol.">
        <title>The Global Catalogue of Microorganisms (GCM) 10K type strain sequencing project: providing services to taxonomists for standard genome sequencing and annotation.</title>
        <authorList>
            <consortium name="The Broad Institute Genomics Platform"/>
            <consortium name="The Broad Institute Genome Sequencing Center for Infectious Disease"/>
            <person name="Wu L."/>
            <person name="Ma J."/>
        </authorList>
    </citation>
    <scope>NUCLEOTIDE SEQUENCE [LARGE SCALE GENOMIC DNA]</scope>
    <source>
        <strain evidence="4">CECT 8472</strain>
    </source>
</reference>
<dbReference type="InterPro" id="IPR009081">
    <property type="entry name" value="PP-bd_ACP"/>
</dbReference>
<protein>
    <submittedName>
        <fullName evidence="3">AMP-binding protein</fullName>
    </submittedName>
</protein>
<dbReference type="SUPFAM" id="SSF47336">
    <property type="entry name" value="ACP-like"/>
    <property type="match status" value="1"/>
</dbReference>
<evidence type="ECO:0000259" key="2">
    <source>
        <dbReference type="PROSITE" id="PS50075"/>
    </source>
</evidence>
<dbReference type="Gene3D" id="3.30.300.30">
    <property type="match status" value="1"/>
</dbReference>
<dbReference type="Proteomes" id="UP001595799">
    <property type="component" value="Unassembled WGS sequence"/>
</dbReference>
<dbReference type="Pfam" id="PF01553">
    <property type="entry name" value="Acyltransferase"/>
    <property type="match status" value="1"/>
</dbReference>
<evidence type="ECO:0000256" key="1">
    <source>
        <dbReference type="SAM" id="MobiDB-lite"/>
    </source>
</evidence>
<evidence type="ECO:0000313" key="4">
    <source>
        <dbReference type="Proteomes" id="UP001595799"/>
    </source>
</evidence>
<dbReference type="SUPFAM" id="SSF56801">
    <property type="entry name" value="Acetyl-CoA synthetase-like"/>
    <property type="match status" value="1"/>
</dbReference>
<evidence type="ECO:0000313" key="3">
    <source>
        <dbReference type="EMBL" id="MFC4351918.1"/>
    </source>
</evidence>
<dbReference type="PANTHER" id="PTHR43767:SF1">
    <property type="entry name" value="NONRIBOSOMAL PEPTIDE SYNTHASE PES1 (EUROFUNG)-RELATED"/>
    <property type="match status" value="1"/>
</dbReference>
<dbReference type="Gene3D" id="3.40.50.12780">
    <property type="entry name" value="N-terminal domain of ligase-like"/>
    <property type="match status" value="1"/>
</dbReference>
<proteinExistence type="predicted"/>
<dbReference type="SUPFAM" id="SSF69593">
    <property type="entry name" value="Glycerol-3-phosphate (1)-acyltransferase"/>
    <property type="match status" value="1"/>
</dbReference>